<dbReference type="AlphaFoldDB" id="A0AB38YG04"/>
<proteinExistence type="predicted"/>
<feature type="domain" description="YncI copper-binding" evidence="2">
    <location>
        <begin position="23"/>
        <end position="161"/>
    </location>
</feature>
<evidence type="ECO:0000256" key="1">
    <source>
        <dbReference type="SAM" id="SignalP"/>
    </source>
</evidence>
<dbReference type="EMBL" id="CP101717">
    <property type="protein sequence ID" value="WLD58018.1"/>
    <property type="molecule type" value="Genomic_DNA"/>
</dbReference>
<accession>A0AB38YG04</accession>
<feature type="signal peptide" evidence="1">
    <location>
        <begin position="1"/>
        <end position="22"/>
    </location>
</feature>
<sequence length="162" mass="17741">MKFLLSTFSALTALCLSSLAAAHVTLQVREAPAGSTYRAVLQVPHGCAGEATEVLRVRIPDGMRNVKPMPKAGWELVIIEEELAEPYTNHGNLITSRVAEVQWRGGNLADAHYDEFILRGSLPNTPNSTLLFPTVQECASGAERWIESETGGRYPAPRLQLR</sequence>
<name>A0AB38YG04_9GAMM</name>
<dbReference type="Gene3D" id="2.60.40.2230">
    <property type="entry name" value="Uncharacterised protein YcnI-like PF07987, DUF1775"/>
    <property type="match status" value="1"/>
</dbReference>
<protein>
    <submittedName>
        <fullName evidence="3">YcnI family protein</fullName>
    </submittedName>
</protein>
<feature type="chain" id="PRO_5044267216" evidence="1">
    <location>
        <begin position="23"/>
        <end position="162"/>
    </location>
</feature>
<dbReference type="RefSeq" id="WP_304995302.1">
    <property type="nucleotide sequence ID" value="NZ_CP101717.1"/>
</dbReference>
<keyword evidence="1" id="KW-0732">Signal</keyword>
<evidence type="ECO:0000259" key="2">
    <source>
        <dbReference type="Pfam" id="PF07987"/>
    </source>
</evidence>
<evidence type="ECO:0000313" key="3">
    <source>
        <dbReference type="EMBL" id="WLD58018.1"/>
    </source>
</evidence>
<dbReference type="InterPro" id="IPR038507">
    <property type="entry name" value="YcnI-like_sf"/>
</dbReference>
<reference evidence="3" key="1">
    <citation type="submission" date="2022-07" db="EMBL/GenBank/DDBJ databases">
        <title>Complete genome sequence of Salinispirillum sp. LH10-3-1 capable of multiple carbohydrate inversion isolated from a soda lake.</title>
        <authorList>
            <person name="Liu J."/>
            <person name="Zhai Y."/>
            <person name="Zhang H."/>
            <person name="Yang H."/>
            <person name="Qu J."/>
            <person name="Li J."/>
        </authorList>
    </citation>
    <scope>NUCLEOTIDE SEQUENCE</scope>
    <source>
        <strain evidence="3">LH 10-3-1</strain>
    </source>
</reference>
<organism evidence="3">
    <name type="scientific">Salinispirillum sp. LH 10-3-1</name>
    <dbReference type="NCBI Taxonomy" id="2952525"/>
    <lineage>
        <taxon>Bacteria</taxon>
        <taxon>Pseudomonadati</taxon>
        <taxon>Pseudomonadota</taxon>
        <taxon>Gammaproteobacteria</taxon>
        <taxon>Oceanospirillales</taxon>
        <taxon>Saccharospirillaceae</taxon>
        <taxon>Salinispirillum</taxon>
    </lineage>
</organism>
<dbReference type="CDD" id="cd08545">
    <property type="entry name" value="YcnI_like"/>
    <property type="match status" value="1"/>
</dbReference>
<gene>
    <name evidence="3" type="ORF">NFC81_15085</name>
</gene>
<dbReference type="InterPro" id="IPR012533">
    <property type="entry name" value="YcnI-copper_dom"/>
</dbReference>
<dbReference type="Pfam" id="PF07987">
    <property type="entry name" value="DUF1775"/>
    <property type="match status" value="1"/>
</dbReference>